<comment type="caution">
    <text evidence="1">The sequence shown here is derived from an EMBL/GenBank/DDBJ whole genome shotgun (WGS) entry which is preliminary data.</text>
</comment>
<dbReference type="EMBL" id="JAAZQD010000005">
    <property type="protein sequence ID" value="NKZ39757.1"/>
    <property type="molecule type" value="Genomic_DNA"/>
</dbReference>
<proteinExistence type="predicted"/>
<name>A0A846ZQ31_9GAMM</name>
<protein>
    <submittedName>
        <fullName evidence="1">Uncharacterized protein</fullName>
    </submittedName>
</protein>
<keyword evidence="2" id="KW-1185">Reference proteome</keyword>
<organism evidence="1 2">
    <name type="scientific">Oleiagrimonas citrea</name>
    <dbReference type="NCBI Taxonomy" id="1665687"/>
    <lineage>
        <taxon>Bacteria</taxon>
        <taxon>Pseudomonadati</taxon>
        <taxon>Pseudomonadota</taxon>
        <taxon>Gammaproteobacteria</taxon>
        <taxon>Lysobacterales</taxon>
        <taxon>Rhodanobacteraceae</taxon>
        <taxon>Oleiagrimonas</taxon>
    </lineage>
</organism>
<sequence>MLSALLLSLAALSAGTPTGPIRQYTGIARAAPDARVLYREVHYLFDSADGPREMVLYRCPDGRPFARKWLDTRTPQAPDFAFRDARSGYREGVRTQAGLRVVYVHKVGAKKTRSAPLPMVPTPVIDSGFDAFVRAHWDALAAGQTLKLRFLVPSRLKFLDFAIARRHDPDAARQGLMVLRLRLDSWLAFALPHIDVGYARDTHRLRWFRGLSNLRDIHGENLTVVLRYPPDLRETGVPAERLRTAREAKLDGRCRLR</sequence>
<dbReference type="Proteomes" id="UP000541636">
    <property type="component" value="Unassembled WGS sequence"/>
</dbReference>
<dbReference type="AlphaFoldDB" id="A0A846ZQ31"/>
<evidence type="ECO:0000313" key="1">
    <source>
        <dbReference type="EMBL" id="NKZ39757.1"/>
    </source>
</evidence>
<accession>A0A846ZQ31</accession>
<evidence type="ECO:0000313" key="2">
    <source>
        <dbReference type="Proteomes" id="UP000541636"/>
    </source>
</evidence>
<dbReference type="RefSeq" id="WP_168609674.1">
    <property type="nucleotide sequence ID" value="NZ_JAAZQD010000005.1"/>
</dbReference>
<gene>
    <name evidence="1" type="ORF">HF690_12445</name>
</gene>
<reference evidence="1 2" key="1">
    <citation type="journal article" date="2017" name="Int. J. Syst. Evol. Microbiol.">
        <title>Oleiagrimonas citrea sp. nov., a marine bacterium isolated from tidal flat sediment and emended description of the genus Oleiagrimonas Fang et al. 2015 and Oleiagrimonas soli.</title>
        <authorList>
            <person name="Yang S.H."/>
            <person name="Seo H.S."/>
            <person name="Seong C.N."/>
            <person name="Kwon K.K."/>
        </authorList>
    </citation>
    <scope>NUCLEOTIDE SEQUENCE [LARGE SCALE GENOMIC DNA]</scope>
    <source>
        <strain evidence="1 2">MEBiC09124</strain>
    </source>
</reference>